<name>A0A499VNJ5_STRAX</name>
<sequence length="133" mass="13362">MVGVARAARLAAAVAGLLMLRAGDAGDGGPGPEQAAAFAVLVAQGAGEVVEGVQVDRCLQLDGPVQDRRGQAEELHGHLGERRRAVLVQRRLLGGERAVEAESDAVGVGHVVGEQRVGDEDDGGGAAVGGGLQ</sequence>
<evidence type="ECO:0000256" key="1">
    <source>
        <dbReference type="SAM" id="MobiDB-lite"/>
    </source>
</evidence>
<feature type="compositionally biased region" description="Gly residues" evidence="1">
    <location>
        <begin position="124"/>
        <end position="133"/>
    </location>
</feature>
<accession>A0A499VNJ5</accession>
<gene>
    <name evidence="2" type="ORF">SAVMC3_78910</name>
</gene>
<organism evidence="2">
    <name type="scientific">Streptomyces avermitilis</name>
    <dbReference type="NCBI Taxonomy" id="33903"/>
    <lineage>
        <taxon>Bacteria</taxon>
        <taxon>Bacillati</taxon>
        <taxon>Actinomycetota</taxon>
        <taxon>Actinomycetes</taxon>
        <taxon>Kitasatosporales</taxon>
        <taxon>Streptomycetaceae</taxon>
        <taxon>Streptomyces</taxon>
    </lineage>
</organism>
<protein>
    <submittedName>
        <fullName evidence="2">Uncharacterized protein</fullName>
    </submittedName>
</protein>
<feature type="region of interest" description="Disordered" evidence="1">
    <location>
        <begin position="110"/>
        <end position="133"/>
    </location>
</feature>
<dbReference type="EMBL" id="AP019621">
    <property type="protein sequence ID" value="BBJ55262.1"/>
    <property type="molecule type" value="Genomic_DNA"/>
</dbReference>
<dbReference type="AlphaFoldDB" id="A0A499VNJ5"/>
<reference evidence="2" key="1">
    <citation type="submission" date="2019-04" db="EMBL/GenBank/DDBJ databases">
        <title>Draft genome sequences of Streptomyces avermitilis MC3.</title>
        <authorList>
            <person name="Komaki H."/>
            <person name="Tamura T."/>
            <person name="Hosoyama A."/>
        </authorList>
    </citation>
    <scope>NUCLEOTIDE SEQUENCE</scope>
    <source>
        <strain evidence="2">MC3</strain>
    </source>
</reference>
<proteinExistence type="predicted"/>
<evidence type="ECO:0000313" key="2">
    <source>
        <dbReference type="EMBL" id="BBJ55262.1"/>
    </source>
</evidence>